<dbReference type="EMBL" id="JALLPJ020000952">
    <property type="protein sequence ID" value="KAL3779153.1"/>
    <property type="molecule type" value="Genomic_DNA"/>
</dbReference>
<evidence type="ECO:0000256" key="3">
    <source>
        <dbReference type="SAM" id="SignalP"/>
    </source>
</evidence>
<dbReference type="Gene3D" id="3.80.10.10">
    <property type="entry name" value="Ribonuclease Inhibitor"/>
    <property type="match status" value="1"/>
</dbReference>
<evidence type="ECO:0000256" key="2">
    <source>
        <dbReference type="SAM" id="MobiDB-lite"/>
    </source>
</evidence>
<evidence type="ECO:0008006" key="6">
    <source>
        <dbReference type="Google" id="ProtNLM"/>
    </source>
</evidence>
<evidence type="ECO:0000313" key="5">
    <source>
        <dbReference type="Proteomes" id="UP001530400"/>
    </source>
</evidence>
<organism evidence="4 5">
    <name type="scientific">Cyclotella atomus</name>
    <dbReference type="NCBI Taxonomy" id="382360"/>
    <lineage>
        <taxon>Eukaryota</taxon>
        <taxon>Sar</taxon>
        <taxon>Stramenopiles</taxon>
        <taxon>Ochrophyta</taxon>
        <taxon>Bacillariophyta</taxon>
        <taxon>Coscinodiscophyceae</taxon>
        <taxon>Thalassiosirophycidae</taxon>
        <taxon>Stephanodiscales</taxon>
        <taxon>Stephanodiscaceae</taxon>
        <taxon>Cyclotella</taxon>
    </lineage>
</organism>
<dbReference type="InterPro" id="IPR032675">
    <property type="entry name" value="LRR_dom_sf"/>
</dbReference>
<proteinExistence type="predicted"/>
<accession>A0ABD3NUR2</accession>
<keyword evidence="5" id="KW-1185">Reference proteome</keyword>
<comment type="subcellular location">
    <subcellularLocation>
        <location evidence="1">Cell envelope</location>
    </subcellularLocation>
</comment>
<protein>
    <recommendedName>
        <fullName evidence="6">L domain-like protein</fullName>
    </recommendedName>
</protein>
<evidence type="ECO:0000313" key="4">
    <source>
        <dbReference type="EMBL" id="KAL3779153.1"/>
    </source>
</evidence>
<dbReference type="PANTHER" id="PTHR48059:SF30">
    <property type="entry name" value="OS06G0587000 PROTEIN"/>
    <property type="match status" value="1"/>
</dbReference>
<name>A0ABD3NUR2_9STRA</name>
<dbReference type="SUPFAM" id="SSF52058">
    <property type="entry name" value="L domain-like"/>
    <property type="match status" value="1"/>
</dbReference>
<feature type="chain" id="PRO_5044837720" description="L domain-like protein" evidence="3">
    <location>
        <begin position="19"/>
        <end position="468"/>
    </location>
</feature>
<dbReference type="PANTHER" id="PTHR48059">
    <property type="entry name" value="POLYGALACTURONASE INHIBITOR 1"/>
    <property type="match status" value="1"/>
</dbReference>
<feature type="compositionally biased region" description="Low complexity" evidence="2">
    <location>
        <begin position="54"/>
        <end position="71"/>
    </location>
</feature>
<comment type="caution">
    <text evidence="4">The sequence shown here is derived from an EMBL/GenBank/DDBJ whole genome shotgun (WGS) entry which is preliminary data.</text>
</comment>
<dbReference type="InterPro" id="IPR051848">
    <property type="entry name" value="PGIP"/>
</dbReference>
<gene>
    <name evidence="4" type="ORF">ACHAWO_002848</name>
</gene>
<dbReference type="AlphaFoldDB" id="A0ABD3NUR2"/>
<dbReference type="Proteomes" id="UP001530400">
    <property type="component" value="Unassembled WGS sequence"/>
</dbReference>
<evidence type="ECO:0000256" key="1">
    <source>
        <dbReference type="ARBA" id="ARBA00004196"/>
    </source>
</evidence>
<feature type="signal peptide" evidence="3">
    <location>
        <begin position="1"/>
        <end position="18"/>
    </location>
</feature>
<keyword evidence="3" id="KW-0732">Signal</keyword>
<reference evidence="4 5" key="1">
    <citation type="submission" date="2024-10" db="EMBL/GenBank/DDBJ databases">
        <title>Updated reference genomes for cyclostephanoid diatoms.</title>
        <authorList>
            <person name="Roberts W.R."/>
            <person name="Alverson A.J."/>
        </authorList>
    </citation>
    <scope>NUCLEOTIDE SEQUENCE [LARGE SCALE GENOMIC DNA]</scope>
    <source>
        <strain evidence="4 5">AJA010-31</strain>
    </source>
</reference>
<feature type="region of interest" description="Disordered" evidence="2">
    <location>
        <begin position="51"/>
        <end position="86"/>
    </location>
</feature>
<sequence length="468" mass="50967">MYIKRSSILALFASAAVAAEKRGLRQVANNAKKNNEFMEDIEFWTRMTQAMSLPTTKRPTSRPTPSSNNKPTPKPVPSTPAPVETAIPSFIDTPLPTVIIVDPTDEPTVVIVDPTDEPTLIIVDPTDEPTSIDPFPTAVPTPVASLLCGLTEEERAAAFTELALSVTPQSILDDPFSSQSLALQWIIEDDVPETPVCPNVDDCKALERYVMASFYFATGGGKWDQCNAPATFTPDAIETANAACDRVVTPFPVNNPRIGADSSDAWLTPSDTCEWGGLACWGTDDSRSGCMDQLDFENDGLAGTLIPEMSSLEDLRFFILEQGNTTGTIPSEYGLFDRLLIFDMDFNDLTGEIPEELFDLNQIQQLDLNDNQLQGPLSTNIGQLTTLTFIQLDHNFLSGTIPTEMGELDALRIAFFNNNDFTGVMPEEICANRNNTNPPGFLGTLVADCNPPDNPEVECSCCSSCNID</sequence>